<gene>
    <name evidence="9 13" type="primary">thiE</name>
    <name evidence="13" type="ordered locus">CHAB381_0436</name>
</gene>
<dbReference type="EC" id="2.5.1.3" evidence="9"/>
<accession>A7I0J1</accession>
<evidence type="ECO:0000256" key="4">
    <source>
        <dbReference type="ARBA" id="ARBA00022842"/>
    </source>
</evidence>
<keyword evidence="3 9" id="KW-0479">Metal-binding</keyword>
<comment type="similarity">
    <text evidence="9 10">Belongs to the thiamine-phosphate synthase family.</text>
</comment>
<dbReference type="HAMAP" id="MF_00097">
    <property type="entry name" value="TMP_synthase"/>
    <property type="match status" value="1"/>
</dbReference>
<feature type="binding site" evidence="9">
    <location>
        <position position="84"/>
    </location>
    <ligand>
        <name>Mg(2+)</name>
        <dbReference type="ChEBI" id="CHEBI:18420"/>
    </ligand>
</feature>
<dbReference type="PANTHER" id="PTHR20857:SF15">
    <property type="entry name" value="THIAMINE-PHOSPHATE SYNTHASE"/>
    <property type="match status" value="1"/>
</dbReference>
<comment type="cofactor">
    <cofactor evidence="9">
        <name>Mg(2+)</name>
        <dbReference type="ChEBI" id="CHEBI:18420"/>
    </cofactor>
    <text evidence="9">Binds 1 Mg(2+) ion per subunit.</text>
</comment>
<keyword evidence="2 9" id="KW-0808">Transferase</keyword>
<evidence type="ECO:0000256" key="11">
    <source>
        <dbReference type="RuleBase" id="RU004253"/>
    </source>
</evidence>
<dbReference type="Pfam" id="PF02581">
    <property type="entry name" value="TMP-TENI"/>
    <property type="match status" value="1"/>
</dbReference>
<evidence type="ECO:0000256" key="5">
    <source>
        <dbReference type="ARBA" id="ARBA00022977"/>
    </source>
</evidence>
<feature type="binding site" evidence="9">
    <location>
        <position position="103"/>
    </location>
    <ligand>
        <name>4-amino-2-methyl-5-(diphosphooxymethyl)pyrimidine</name>
        <dbReference type="ChEBI" id="CHEBI:57841"/>
    </ligand>
</feature>
<dbReference type="OrthoDB" id="9810880at2"/>
<proteinExistence type="inferred from homology"/>
<feature type="binding site" evidence="9">
    <location>
        <begin position="34"/>
        <end position="38"/>
    </location>
    <ligand>
        <name>4-amino-2-methyl-5-(diphosphooxymethyl)pyrimidine</name>
        <dbReference type="ChEBI" id="CHEBI:57841"/>
    </ligand>
</feature>
<dbReference type="GO" id="GO:0009228">
    <property type="term" value="P:thiamine biosynthetic process"/>
    <property type="evidence" value="ECO:0007669"/>
    <property type="project" value="UniProtKB-KW"/>
</dbReference>
<feature type="domain" description="Thiamine phosphate synthase/TenI" evidence="12">
    <location>
        <begin position="12"/>
        <end position="183"/>
    </location>
</feature>
<feature type="binding site" evidence="9">
    <location>
        <position position="160"/>
    </location>
    <ligand>
        <name>2-[(2R,5Z)-2-carboxy-4-methylthiazol-5(2H)-ylidene]ethyl phosphate</name>
        <dbReference type="ChEBI" id="CHEBI:62899"/>
    </ligand>
</feature>
<dbReference type="InterPro" id="IPR034291">
    <property type="entry name" value="TMP_synthase"/>
</dbReference>
<feature type="binding site" evidence="9">
    <location>
        <begin position="180"/>
        <end position="181"/>
    </location>
    <ligand>
        <name>2-[(2R,5Z)-2-carboxy-4-methylthiazol-5(2H)-ylidene]ethyl phosphate</name>
        <dbReference type="ChEBI" id="CHEBI:62899"/>
    </ligand>
</feature>
<dbReference type="Proteomes" id="UP000002407">
    <property type="component" value="Chromosome"/>
</dbReference>
<organism evidence="13 14">
    <name type="scientific">Campylobacter hominis (strain ATCC BAA-381 / DSM 21671 / CCUG 45161 / LMG 19568 / NCTC 13146 / CH001A)</name>
    <dbReference type="NCBI Taxonomy" id="360107"/>
    <lineage>
        <taxon>Bacteria</taxon>
        <taxon>Pseudomonadati</taxon>
        <taxon>Campylobacterota</taxon>
        <taxon>Epsilonproteobacteria</taxon>
        <taxon>Campylobacterales</taxon>
        <taxon>Campylobacteraceae</taxon>
        <taxon>Campylobacter</taxon>
    </lineage>
</organism>
<feature type="binding site" evidence="9">
    <location>
        <begin position="130"/>
        <end position="132"/>
    </location>
    <ligand>
        <name>2-[(2R,5Z)-2-carboxy-4-methylthiazol-5(2H)-ylidene]ethyl phosphate</name>
        <dbReference type="ChEBI" id="CHEBI:62899"/>
    </ligand>
</feature>
<reference evidence="14" key="1">
    <citation type="submission" date="2007-07" db="EMBL/GenBank/DDBJ databases">
        <title>Complete genome sequence of Campylobacter hominis ATCC BAA-381, a commensal isolated from the human gastrointestinal tract.</title>
        <authorList>
            <person name="Fouts D.E."/>
            <person name="Mongodin E.F."/>
            <person name="Puiu D."/>
            <person name="Sebastian Y."/>
            <person name="Miller W.G."/>
            <person name="Mandrell R.E."/>
            <person name="Nelson K.E."/>
        </authorList>
    </citation>
    <scope>NUCLEOTIDE SEQUENCE [LARGE SCALE GENOMIC DNA]</scope>
    <source>
        <strain evidence="14">ATCC BAA-381 / LMG 19568 / NCTC 13146 / CH001A</strain>
    </source>
</reference>
<evidence type="ECO:0000256" key="3">
    <source>
        <dbReference type="ARBA" id="ARBA00022723"/>
    </source>
</evidence>
<dbReference type="CDD" id="cd00564">
    <property type="entry name" value="TMP_TenI"/>
    <property type="match status" value="1"/>
</dbReference>
<keyword evidence="14" id="KW-1185">Reference proteome</keyword>
<dbReference type="SUPFAM" id="SSF51391">
    <property type="entry name" value="Thiamin phosphate synthase"/>
    <property type="match status" value="1"/>
</dbReference>
<evidence type="ECO:0000256" key="9">
    <source>
        <dbReference type="HAMAP-Rule" id="MF_00097"/>
    </source>
</evidence>
<dbReference type="InterPro" id="IPR036206">
    <property type="entry name" value="ThiamineP_synth_sf"/>
</dbReference>
<dbReference type="RefSeq" id="WP_012108315.1">
    <property type="nucleotide sequence ID" value="NC_009714.1"/>
</dbReference>
<evidence type="ECO:0000256" key="8">
    <source>
        <dbReference type="ARBA" id="ARBA00047883"/>
    </source>
</evidence>
<dbReference type="KEGG" id="cha:CHAB381_0436"/>
<comment type="function">
    <text evidence="9">Condenses 4-methyl-5-(beta-hydroxyethyl)thiazole monophosphate (THZ-P) and 2-methyl-4-amino-5-hydroxymethyl pyrimidine pyrophosphate (HMP-PP) to form thiamine monophosphate (TMP).</text>
</comment>
<evidence type="ECO:0000256" key="7">
    <source>
        <dbReference type="ARBA" id="ARBA00047851"/>
    </source>
</evidence>
<comment type="catalytic activity">
    <reaction evidence="8 9 10">
        <text>2-[(2R,5Z)-2-carboxy-4-methylthiazol-5(2H)-ylidene]ethyl phosphate + 4-amino-2-methyl-5-(diphosphooxymethyl)pyrimidine + 2 H(+) = thiamine phosphate + CO2 + diphosphate</text>
        <dbReference type="Rhea" id="RHEA:47844"/>
        <dbReference type="ChEBI" id="CHEBI:15378"/>
        <dbReference type="ChEBI" id="CHEBI:16526"/>
        <dbReference type="ChEBI" id="CHEBI:33019"/>
        <dbReference type="ChEBI" id="CHEBI:37575"/>
        <dbReference type="ChEBI" id="CHEBI:57841"/>
        <dbReference type="ChEBI" id="CHEBI:62899"/>
        <dbReference type="EC" id="2.5.1.3"/>
    </reaction>
</comment>
<dbReference type="GO" id="GO:0004789">
    <property type="term" value="F:thiamine-phosphate diphosphorylase activity"/>
    <property type="evidence" value="ECO:0007669"/>
    <property type="project" value="UniProtKB-UniRule"/>
</dbReference>
<dbReference type="GO" id="GO:0005737">
    <property type="term" value="C:cytoplasm"/>
    <property type="evidence" value="ECO:0007669"/>
    <property type="project" value="TreeGrafter"/>
</dbReference>
<dbReference type="HOGENOM" id="CLU_018272_3_1_7"/>
<feature type="binding site" evidence="9">
    <location>
        <position position="64"/>
    </location>
    <ligand>
        <name>4-amino-2-methyl-5-(diphosphooxymethyl)pyrimidine</name>
        <dbReference type="ChEBI" id="CHEBI:57841"/>
    </ligand>
</feature>
<evidence type="ECO:0000256" key="6">
    <source>
        <dbReference type="ARBA" id="ARBA00047334"/>
    </source>
</evidence>
<evidence type="ECO:0000313" key="13">
    <source>
        <dbReference type="EMBL" id="ABS50890.1"/>
    </source>
</evidence>
<dbReference type="NCBIfam" id="TIGR00693">
    <property type="entry name" value="thiE"/>
    <property type="match status" value="1"/>
</dbReference>
<dbReference type="eggNOG" id="COG0352">
    <property type="taxonomic scope" value="Bacteria"/>
</dbReference>
<dbReference type="InterPro" id="IPR022998">
    <property type="entry name" value="ThiamineP_synth_TenI"/>
</dbReference>
<evidence type="ECO:0000313" key="14">
    <source>
        <dbReference type="Proteomes" id="UP000002407"/>
    </source>
</evidence>
<dbReference type="InterPro" id="IPR013785">
    <property type="entry name" value="Aldolase_TIM"/>
</dbReference>
<dbReference type="PANTHER" id="PTHR20857">
    <property type="entry name" value="THIAMINE-PHOSPHATE PYROPHOSPHORYLASE"/>
    <property type="match status" value="1"/>
</dbReference>
<dbReference type="GO" id="GO:0000287">
    <property type="term" value="F:magnesium ion binding"/>
    <property type="evidence" value="ECO:0007669"/>
    <property type="project" value="UniProtKB-UniRule"/>
</dbReference>
<dbReference type="Gene3D" id="3.20.20.70">
    <property type="entry name" value="Aldolase class I"/>
    <property type="match status" value="1"/>
</dbReference>
<feature type="binding site" evidence="9">
    <location>
        <position position="133"/>
    </location>
    <ligand>
        <name>4-amino-2-methyl-5-(diphosphooxymethyl)pyrimidine</name>
        <dbReference type="ChEBI" id="CHEBI:57841"/>
    </ligand>
</feature>
<protein>
    <recommendedName>
        <fullName evidence="9">Thiamine-phosphate synthase</fullName>
        <shortName evidence="9">TP synthase</shortName>
        <shortName evidence="9">TPS</shortName>
        <ecNumber evidence="9">2.5.1.3</ecNumber>
    </recommendedName>
    <alternativeName>
        <fullName evidence="9">Thiamine-phosphate pyrophosphorylase</fullName>
        <shortName evidence="9">TMP pyrophosphorylase</shortName>
        <shortName evidence="9">TMP-PPase</shortName>
    </alternativeName>
</protein>
<comment type="pathway">
    <text evidence="1 9 11">Cofactor biosynthesis; thiamine diphosphate biosynthesis; thiamine phosphate from 4-amino-2-methyl-5-diphosphomethylpyrimidine and 4-methyl-5-(2-phosphoethyl)-thiazole: step 1/1.</text>
</comment>
<dbReference type="STRING" id="360107.CHAB381_0436"/>
<dbReference type="AlphaFoldDB" id="A7I0J1"/>
<dbReference type="EMBL" id="CP000776">
    <property type="protein sequence ID" value="ABS50890.1"/>
    <property type="molecule type" value="Genomic_DNA"/>
</dbReference>
<evidence type="ECO:0000256" key="2">
    <source>
        <dbReference type="ARBA" id="ARBA00022679"/>
    </source>
</evidence>
<keyword evidence="4 9" id="KW-0460">Magnesium</keyword>
<comment type="catalytic activity">
    <reaction evidence="6 9 10">
        <text>4-methyl-5-(2-phosphooxyethyl)-thiazole + 4-amino-2-methyl-5-(diphosphooxymethyl)pyrimidine + H(+) = thiamine phosphate + diphosphate</text>
        <dbReference type="Rhea" id="RHEA:22328"/>
        <dbReference type="ChEBI" id="CHEBI:15378"/>
        <dbReference type="ChEBI" id="CHEBI:33019"/>
        <dbReference type="ChEBI" id="CHEBI:37575"/>
        <dbReference type="ChEBI" id="CHEBI:57841"/>
        <dbReference type="ChEBI" id="CHEBI:58296"/>
        <dbReference type="EC" id="2.5.1.3"/>
    </reaction>
</comment>
<name>A7I0J1_CAMHC</name>
<feature type="binding site" evidence="9">
    <location>
        <position position="65"/>
    </location>
    <ligand>
        <name>Mg(2+)</name>
        <dbReference type="ChEBI" id="CHEBI:18420"/>
    </ligand>
</feature>
<evidence type="ECO:0000256" key="10">
    <source>
        <dbReference type="RuleBase" id="RU003826"/>
    </source>
</evidence>
<keyword evidence="5 9" id="KW-0784">Thiamine biosynthesis</keyword>
<sequence>MSEIYALSDDFFTPEDVIVKSIHEILDNGIKFVQFRSKKKEKNEKIISELIRLCDDYHAYLIINDDALLARKLGAHGVHIGKDDGSIIKAREILGENKIIGVSCYDDLTLALNAQQNGASYAAFGAVFKSPTKKDAKICNHDVLKKAAEILKIPTCVIGGINAGNLRQILKFHPNFVAIVSALYHPRSITENLKNLQRIINEYN</sequence>
<comment type="catalytic activity">
    <reaction evidence="7 9 10">
        <text>2-(2-carboxy-4-methylthiazol-5-yl)ethyl phosphate + 4-amino-2-methyl-5-(diphosphooxymethyl)pyrimidine + 2 H(+) = thiamine phosphate + CO2 + diphosphate</text>
        <dbReference type="Rhea" id="RHEA:47848"/>
        <dbReference type="ChEBI" id="CHEBI:15378"/>
        <dbReference type="ChEBI" id="CHEBI:16526"/>
        <dbReference type="ChEBI" id="CHEBI:33019"/>
        <dbReference type="ChEBI" id="CHEBI:37575"/>
        <dbReference type="ChEBI" id="CHEBI:57841"/>
        <dbReference type="ChEBI" id="CHEBI:62890"/>
        <dbReference type="EC" id="2.5.1.3"/>
    </reaction>
</comment>
<dbReference type="GO" id="GO:0009229">
    <property type="term" value="P:thiamine diphosphate biosynthetic process"/>
    <property type="evidence" value="ECO:0007669"/>
    <property type="project" value="UniProtKB-UniRule"/>
</dbReference>
<dbReference type="UniPathway" id="UPA00060">
    <property type="reaction ID" value="UER00141"/>
</dbReference>
<evidence type="ECO:0000256" key="1">
    <source>
        <dbReference type="ARBA" id="ARBA00005165"/>
    </source>
</evidence>
<evidence type="ECO:0000259" key="12">
    <source>
        <dbReference type="Pfam" id="PF02581"/>
    </source>
</evidence>